<evidence type="ECO:0000313" key="3">
    <source>
        <dbReference type="Proteomes" id="UP000490800"/>
    </source>
</evidence>
<organism evidence="2 3">
    <name type="scientific">Paenibacillus lutrae</name>
    <dbReference type="NCBI Taxonomy" id="2078573"/>
    <lineage>
        <taxon>Bacteria</taxon>
        <taxon>Bacillati</taxon>
        <taxon>Bacillota</taxon>
        <taxon>Bacilli</taxon>
        <taxon>Bacillales</taxon>
        <taxon>Paenibacillaceae</taxon>
        <taxon>Paenibacillus</taxon>
    </lineage>
</organism>
<dbReference type="Gene3D" id="3.40.50.880">
    <property type="match status" value="1"/>
</dbReference>
<dbReference type="SUPFAM" id="SSF52317">
    <property type="entry name" value="Class I glutamine amidotransferase-like"/>
    <property type="match status" value="1"/>
</dbReference>
<sequence length="1065" mass="117487">MNLSKKRYTAAVFGIIALLVLIGAAAVLTSKKEEVRLLYATNGDQFDTAAFGQFQQSLAANLKVERKPIGTLSDRQLGAYDAVVPDTGLANIPDKGHLKKLQDYVENGGHLLLDNSFASMFPSDFLGAYQTKLIAPQTKPKFEYPAVGTNVQGLQEVMKLFSDNFFKRESMDSMPGFYWGYGLDPSTAEPLVMLDGQAIVARNKYGKGTVLLTSTFLPNRYFITGYDLTSGMDPKQGFGSLVTQYNKNRQLDPGTTYFDKKDLKLEPYFHFAFSSAGAQLRTEFVSYVSKEIYGYSATKILGPYGRPAMAYQNHFEAMPAFQNKEGIQWAELTKKYNQIPSYSLVRSAFYWGQWKESATVQLNEGTNEKPAFSGEKPASYYSSGMHLQAEGGPVRLAEYPDYRSLADALDKPHRLVPAFADLNGDGRDDLLAGSSDGYIYVYPNLGQKPEMYERDSAPAGLKLPDAYGKPEKLLLDGGQPLQTGPHASVHAADWNADGQVDLIVSDSTGAVRIALGQGSGRFAPLTALQDPAGPIRVPGPAAAAVGDVDGDGTADLLVGDADGKVWLYRAPQAGALRLSAPAELLSVGAKYAAPSVRDMDGDGRADLVVGSNEGDLRVFRQESGGTWTDQGTVNGTTLNQMGTNALVGGHNSVPVWHDVNGDGVIDLVVGQLEFGSPIPLDSPDFPYKEQLQEFLQYTKDNHLELYPHVFVHNFFSDDQEKKELALHKQAFEKLGIPWVMPGTNQHTWRINFPDRLQTLSNERDQDIWFNFGFTPSHTPTEPRLGTDYIWGLPFLLEDVDGSRSEKPMLIYTPAPVLRKEGANSTTDIYDSYVKRDMPIDYFEHIEYHFPDRAGDLETFASYLDEIRTQHDYNFMTEPQMARSFLATLTTRITVSRSWADYVIDNVKDRLSDKGLHLSLRLGADTSKVPKQAAEYTNTSGVVIEKGEKYAPYSLTTDALVYTEQKGKLYLGLGKDAELHIGKGAEQAHIVRSNVPFALDAGQTGNWKLELQAAGMQQIKIYSPQGLSIPGNPKDVEIRHDEKTSTYTITRYGDKTSLSISLGNPQ</sequence>
<keyword evidence="3" id="KW-1185">Reference proteome</keyword>
<dbReference type="OrthoDB" id="9816120at2"/>
<keyword evidence="1" id="KW-0732">Signal</keyword>
<evidence type="ECO:0000313" key="2">
    <source>
        <dbReference type="EMBL" id="MVP01587.1"/>
    </source>
</evidence>
<dbReference type="EMBL" id="RHLK01000013">
    <property type="protein sequence ID" value="MVP01587.1"/>
    <property type="molecule type" value="Genomic_DNA"/>
</dbReference>
<protein>
    <submittedName>
        <fullName evidence="2">VCBS repeat-containing protein</fullName>
    </submittedName>
</protein>
<dbReference type="InterPro" id="IPR029062">
    <property type="entry name" value="Class_I_gatase-like"/>
</dbReference>
<name>A0A7X3FL24_9BACL</name>
<dbReference type="InterPro" id="IPR028994">
    <property type="entry name" value="Integrin_alpha_N"/>
</dbReference>
<dbReference type="SUPFAM" id="SSF69318">
    <property type="entry name" value="Integrin alpha N-terminal domain"/>
    <property type="match status" value="1"/>
</dbReference>
<reference evidence="2 3" key="1">
    <citation type="journal article" date="2019" name="Microorganisms">
        <title>Paenibacillus lutrae sp. nov., A Chitinolytic Species Isolated from A River Otter in Castril Natural Park, Granada, Spain.</title>
        <authorList>
            <person name="Rodriguez M."/>
            <person name="Reina J.C."/>
            <person name="Bejar V."/>
            <person name="Llamas I."/>
        </authorList>
    </citation>
    <scope>NUCLEOTIDE SEQUENCE [LARGE SCALE GENOMIC DNA]</scope>
    <source>
        <strain evidence="2 3">N10</strain>
    </source>
</reference>
<dbReference type="PANTHER" id="PTHR44103:SF1">
    <property type="entry name" value="PROPROTEIN CONVERTASE P"/>
    <property type="match status" value="1"/>
</dbReference>
<comment type="caution">
    <text evidence="2">The sequence shown here is derived from an EMBL/GenBank/DDBJ whole genome shotgun (WGS) entry which is preliminary data.</text>
</comment>
<accession>A0A7X3FL24</accession>
<dbReference type="Gene3D" id="2.130.10.130">
    <property type="entry name" value="Integrin alpha, N-terminal"/>
    <property type="match status" value="2"/>
</dbReference>
<dbReference type="Proteomes" id="UP000490800">
    <property type="component" value="Unassembled WGS sequence"/>
</dbReference>
<gene>
    <name evidence="2" type="ORF">EDM21_19010</name>
</gene>
<dbReference type="RefSeq" id="WP_157338024.1">
    <property type="nucleotide sequence ID" value="NZ_RHLK01000013.1"/>
</dbReference>
<dbReference type="AlphaFoldDB" id="A0A7X3FL24"/>
<evidence type="ECO:0000256" key="1">
    <source>
        <dbReference type="ARBA" id="ARBA00022729"/>
    </source>
</evidence>
<dbReference type="Pfam" id="PF13517">
    <property type="entry name" value="FG-GAP_3"/>
    <property type="match status" value="1"/>
</dbReference>
<dbReference type="PANTHER" id="PTHR44103">
    <property type="entry name" value="PROPROTEIN CONVERTASE P"/>
    <property type="match status" value="1"/>
</dbReference>
<dbReference type="InterPro" id="IPR013517">
    <property type="entry name" value="FG-GAP"/>
</dbReference>
<proteinExistence type="predicted"/>